<dbReference type="InterPro" id="IPR020806">
    <property type="entry name" value="PKS_PP-bd"/>
</dbReference>
<feature type="compositionally biased region" description="Low complexity" evidence="5">
    <location>
        <begin position="1781"/>
        <end position="1804"/>
    </location>
</feature>
<dbReference type="PROSITE" id="PS00012">
    <property type="entry name" value="PHOSPHOPANTETHEINE"/>
    <property type="match status" value="1"/>
</dbReference>
<dbReference type="PROSITE" id="PS52004">
    <property type="entry name" value="KS3_2"/>
    <property type="match status" value="1"/>
</dbReference>
<feature type="active site" description="Proton acceptor; for dehydratase activity" evidence="4">
    <location>
        <position position="1343"/>
    </location>
</feature>
<dbReference type="InterPro" id="IPR016039">
    <property type="entry name" value="Thiolase-like"/>
</dbReference>
<feature type="compositionally biased region" description="Polar residues" evidence="5">
    <location>
        <begin position="1827"/>
        <end position="1840"/>
    </location>
</feature>
<dbReference type="InterPro" id="IPR014030">
    <property type="entry name" value="Ketoacyl_synth_N"/>
</dbReference>
<dbReference type="PANTHER" id="PTHR43775:SF37">
    <property type="entry name" value="SI:DKEY-61P9.11"/>
    <property type="match status" value="1"/>
</dbReference>
<dbReference type="Pfam" id="PF00550">
    <property type="entry name" value="PP-binding"/>
    <property type="match status" value="1"/>
</dbReference>
<feature type="domain" description="Ketosynthase family 3 (KS3)" evidence="7">
    <location>
        <begin position="364"/>
        <end position="796"/>
    </location>
</feature>
<reference evidence="9 10" key="1">
    <citation type="submission" date="2024-02" db="EMBL/GenBank/DDBJ databases">
        <title>De novo assembly and annotation of 12 fungi associated with fruit tree decline syndrome in Ontario, Canada.</title>
        <authorList>
            <person name="Sulman M."/>
            <person name="Ellouze W."/>
            <person name="Ilyukhin E."/>
        </authorList>
    </citation>
    <scope>NUCLEOTIDE SEQUENCE [LARGE SCALE GENOMIC DNA]</scope>
    <source>
        <strain evidence="9 10">M169</strain>
    </source>
</reference>
<dbReference type="InterPro" id="IPR001227">
    <property type="entry name" value="Ac_transferase_dom_sf"/>
</dbReference>
<dbReference type="SUPFAM" id="SSF55048">
    <property type="entry name" value="Probable ACP-binding domain of malonyl-CoA ACP transacylase"/>
    <property type="match status" value="1"/>
</dbReference>
<dbReference type="SMART" id="SM00825">
    <property type="entry name" value="PKS_KS"/>
    <property type="match status" value="1"/>
</dbReference>
<keyword evidence="1" id="KW-0596">Phosphopantetheine</keyword>
<dbReference type="InterPro" id="IPR006162">
    <property type="entry name" value="Ppantetheine_attach_site"/>
</dbReference>
<keyword evidence="3" id="KW-0808">Transferase</keyword>
<dbReference type="Gene3D" id="3.40.50.1820">
    <property type="entry name" value="alpha/beta hydrolase"/>
    <property type="match status" value="1"/>
</dbReference>
<dbReference type="PROSITE" id="PS50075">
    <property type="entry name" value="CARRIER"/>
    <property type="match status" value="1"/>
</dbReference>
<evidence type="ECO:0000256" key="5">
    <source>
        <dbReference type="SAM" id="MobiDB-lite"/>
    </source>
</evidence>
<dbReference type="Pfam" id="PF00698">
    <property type="entry name" value="Acyl_transf_1"/>
    <property type="match status" value="1"/>
</dbReference>
<sequence>MSPRPKHILLFGDQSVETLSGIQTLVRDSKTSPMARRFLQEATDVVQLESSRHSIQEHGWDKQFDSLLGLAEDNNAIQGTNTVVSTVLMTVGRLGQLIVSNPVEIVALCGGLLPAAAAIAAKDTSELFRLSRFIIAVAFRLGVEVKRRAQLVEETGHSWGRTYVGLGKDKAQEILDRFHAVQNIPLPRQVAVGVVSDSWLTLVGPPSSLERLAEWSPEIGAAPSLETNVPGPIHSRCLPAMNTANIVGSSPLVDHPIDTSKAGKAHLCSPGSLKRYDHSTLGPLLEEMVDDIAHNVLNVSKTIQDCVSRLDEKSSYKLSVMGPTNHLAAMERALKSQAISFHTEAPSTSTEEAGEARDATRGGSDLIAVVGMAGRFPGSDSVEAFWEDLVAGKCQVKEIPKSRFDLDAYFDPTGEKKNSTTARHGCFLGEPGLFDHRLFNISPREAAQMDPAHRLLLTIGYEALQQAGYNPQGSGSGLATGSSRIATYFGQAADEWQEILAQKGADIYYVPGFSRAFGPARLHYQYKWSGPSYALDSACSTSATAVSLACAALTARECDTALAGGASVLTSPNTFSGLSRAGMLSTTGGCKTYHDGADGYCRAEGAGVVVLKRLEDALRENDNVLAVIRGSARTYSAAASSMTHPSCEAQEDTYRQVLRQSCLSADEIAYVEMHGTGTQAGDVEEMASVSSLSRNRTRDNPLTVGAVKAAVGHGEGAAAVTSLIKVIMMLRERQVPPQPGAPFTLNRKFPPLSDLNMKIATKLGALNPSPRGDKKIKAIVNSFDASGGNVALAVQEPPVCTTTTTKPTDPRGWHVVAVSARSAYSLQQNRIRLLDYLESRPETKLADLAYSTTARRIHEPLRCAYTGSSTGDIMRQLRKDIQDHQQMEAASVSSGSKTATTGGRRSKTRSLIFLFTGQGSQYEGMGAQLFRDHGGFRSMLLGYQELATGMGLPRFIHLISGPGAEPSSNAETSTAESQLATVALEIALAELFRSWGVVPDVVIGHSLGEYAALCVAGVLSVSDALLLVGRRALLMEKHLAANTYAMLATGLTSEALQEVLGELRLASCSVACENAPSVTVASGTLQDIETLQQHLSAARGMKTSLLRVPYGFHSTQVDPILEEYQRVAEGVQFGKPKVPVVSTLTAKVERGDSDSAFGPVYLCQQARQKVKFVQALDACRAAGLANDGSLWLEIGPDPVLTGLVRRAVDVPAGDLIPTLASRHDNWRTIFDSLKTLYQSGMDVDWPEVHKPFVPSLTLLNLPTYAFDMRDFWTPYKEPEQVVRVVGAGDQPAGEASAVTSAVPGFPTSSVHAVEHEKIDGNTITATFSSAMSHPSLLEAVKGHGVNGHVICPLGVFHDMALTAANYLFIRLHSNNSHTNTKNKYKDGVPRMSIQAMDMTHALALGTHSLNATVFVAGTYRAEDNSVQVMFTSDSGPGGASITHGTCQVQFNPIDGQPSASQPSPASILSTPLFLVQARIESLRQLATTNQAHRLAKPVVYQLFSGVVSYAPIYQAIEEVIMDHSSSDAVATVKLPDKSAAASPGSFHTNPYWSDAVLHLAGFVLNSGLRYPADIACLATGFQTWRSTADLVAGATYTSYVCMQEQPGHGGSRAGAVVTGDCYVFRGNELVQATLGVRFLKLNKVALSTILGVSEPTRASYTSTKQIKGEQDDSAGGCPRYTPPTSEATSSKSGPETKTAVDNSQELIESVLAIIAAESGCTTDDMADDSRYTDLGIDSVMSITILSIVSRDLGADLPASFFLDNETVGESKAVLRALLAASPPPVSDSSDTTTQQDGDVDAGGAWTPEAPQPSEELAEYVEVEGASRGNSRPSTAWTQLDTKLEGGGSPYQLVPRADDPWAGSAAQQQEPPQEAPPALTAHVKHYQGPRSSSSNHADITNIFFLADETGSTFSYMYLPSLGPKTAVYGVDSPFSTAAGRGPPSPPQGLDAPGLAAAYLAAIRAEQPSGPYVLGGAGGGAVLALECARLLLLAGEEVKALLLLDRAGPTARDSRAAAPLAEKTRMKMRRVKPGVAEHVSRMTAIFEASPEPEPLPTGISGVALLILAEGPRGDEGLGVKWSDLLPGLQTRCLDAVPGELLSTVNPAELSSLLSEVLM</sequence>
<dbReference type="Gene3D" id="3.10.129.110">
    <property type="entry name" value="Polyketide synthase dehydratase"/>
    <property type="match status" value="1"/>
</dbReference>
<feature type="domain" description="PKS/mFAS DH" evidence="8">
    <location>
        <begin position="1311"/>
        <end position="1647"/>
    </location>
</feature>
<dbReference type="PROSITE" id="PS52019">
    <property type="entry name" value="PKS_MFAS_DH"/>
    <property type="match status" value="1"/>
</dbReference>
<feature type="region of interest" description="Disordered" evidence="5">
    <location>
        <begin position="1660"/>
        <end position="1700"/>
    </location>
</feature>
<proteinExistence type="predicted"/>
<dbReference type="Pfam" id="PF00975">
    <property type="entry name" value="Thioesterase"/>
    <property type="match status" value="1"/>
</dbReference>
<dbReference type="SUPFAM" id="SSF47336">
    <property type="entry name" value="ACP-like"/>
    <property type="match status" value="1"/>
</dbReference>
<dbReference type="Gene3D" id="3.30.70.3290">
    <property type="match status" value="1"/>
</dbReference>
<evidence type="ECO:0000259" key="6">
    <source>
        <dbReference type="PROSITE" id="PS50075"/>
    </source>
</evidence>
<dbReference type="InterPro" id="IPR030918">
    <property type="entry name" value="PT_fungal_PKS"/>
</dbReference>
<feature type="domain" description="Carrier" evidence="6">
    <location>
        <begin position="1701"/>
        <end position="1778"/>
    </location>
</feature>
<feature type="region of interest" description="Disordered" evidence="5">
    <location>
        <begin position="1781"/>
        <end position="1875"/>
    </location>
</feature>
<dbReference type="Pfam" id="PF00109">
    <property type="entry name" value="ketoacyl-synt"/>
    <property type="match status" value="1"/>
</dbReference>
<dbReference type="InterPro" id="IPR029058">
    <property type="entry name" value="AB_hydrolase_fold"/>
</dbReference>
<dbReference type="Pfam" id="PF16073">
    <property type="entry name" value="SAT"/>
    <property type="match status" value="1"/>
</dbReference>
<dbReference type="InterPro" id="IPR014043">
    <property type="entry name" value="Acyl_transferase_dom"/>
</dbReference>
<dbReference type="SUPFAM" id="SSF53901">
    <property type="entry name" value="Thiolase-like"/>
    <property type="match status" value="1"/>
</dbReference>
<dbReference type="CDD" id="cd00833">
    <property type="entry name" value="PKS"/>
    <property type="match status" value="1"/>
</dbReference>
<keyword evidence="2" id="KW-0597">Phosphoprotein</keyword>
<feature type="region of interest" description="N-terminal hotdog fold" evidence="4">
    <location>
        <begin position="1311"/>
        <end position="1455"/>
    </location>
</feature>
<organism evidence="9 10">
    <name type="scientific">Diaporthe eres</name>
    <name type="common">Phomopsis oblonga</name>
    <dbReference type="NCBI Taxonomy" id="83184"/>
    <lineage>
        <taxon>Eukaryota</taxon>
        <taxon>Fungi</taxon>
        <taxon>Dikarya</taxon>
        <taxon>Ascomycota</taxon>
        <taxon>Pezizomycotina</taxon>
        <taxon>Sordariomycetes</taxon>
        <taxon>Sordariomycetidae</taxon>
        <taxon>Diaporthales</taxon>
        <taxon>Diaporthaceae</taxon>
        <taxon>Diaporthe</taxon>
        <taxon>Diaporthe eres species complex</taxon>
    </lineage>
</organism>
<feature type="region of interest" description="C-terminal hotdog fold" evidence="4">
    <location>
        <begin position="1490"/>
        <end position="1647"/>
    </location>
</feature>
<dbReference type="SMART" id="SM00823">
    <property type="entry name" value="PKS_PP"/>
    <property type="match status" value="1"/>
</dbReference>
<dbReference type="InterPro" id="IPR032088">
    <property type="entry name" value="SAT"/>
</dbReference>
<dbReference type="InterPro" id="IPR049900">
    <property type="entry name" value="PKS_mFAS_DH"/>
</dbReference>
<dbReference type="NCBIfam" id="TIGR04532">
    <property type="entry name" value="PT_fungal_PKS"/>
    <property type="match status" value="1"/>
</dbReference>
<dbReference type="InterPro" id="IPR018201">
    <property type="entry name" value="Ketoacyl_synth_AS"/>
</dbReference>
<feature type="region of interest" description="Disordered" evidence="5">
    <location>
        <begin position="883"/>
        <end position="905"/>
    </location>
</feature>
<dbReference type="SMART" id="SM00827">
    <property type="entry name" value="PKS_AT"/>
    <property type="match status" value="1"/>
</dbReference>
<dbReference type="InterPro" id="IPR016036">
    <property type="entry name" value="Malonyl_transacylase_ACP-bd"/>
</dbReference>
<comment type="caution">
    <text evidence="9">The sequence shown here is derived from an EMBL/GenBank/DDBJ whole genome shotgun (WGS) entry which is preliminary data.</text>
</comment>
<evidence type="ECO:0000256" key="3">
    <source>
        <dbReference type="ARBA" id="ARBA00022679"/>
    </source>
</evidence>
<dbReference type="InterPro" id="IPR009081">
    <property type="entry name" value="PP-bd_ACP"/>
</dbReference>
<dbReference type="Gene3D" id="3.40.366.10">
    <property type="entry name" value="Malonyl-Coenzyme A Acyl Carrier Protein, domain 2"/>
    <property type="match status" value="2"/>
</dbReference>
<dbReference type="InterPro" id="IPR036736">
    <property type="entry name" value="ACP-like_sf"/>
</dbReference>
<feature type="compositionally biased region" description="Low complexity" evidence="5">
    <location>
        <begin position="1864"/>
        <end position="1875"/>
    </location>
</feature>
<gene>
    <name evidence="9" type="ORF">SLS63_013185</name>
</gene>
<evidence type="ECO:0000256" key="4">
    <source>
        <dbReference type="PROSITE-ProRule" id="PRU01363"/>
    </source>
</evidence>
<dbReference type="InterPro" id="IPR016035">
    <property type="entry name" value="Acyl_Trfase/lysoPLipase"/>
</dbReference>
<dbReference type="SUPFAM" id="SSF52151">
    <property type="entry name" value="FabD/lysophospholipase-like"/>
    <property type="match status" value="1"/>
</dbReference>
<dbReference type="PROSITE" id="PS00606">
    <property type="entry name" value="KS3_1"/>
    <property type="match status" value="1"/>
</dbReference>
<feature type="active site" description="Proton donor; for dehydratase activity" evidence="4">
    <location>
        <position position="1554"/>
    </location>
</feature>
<dbReference type="InterPro" id="IPR042104">
    <property type="entry name" value="PKS_dehydratase_sf"/>
</dbReference>
<dbReference type="Gene3D" id="1.10.1200.10">
    <property type="entry name" value="ACP-like"/>
    <property type="match status" value="1"/>
</dbReference>
<dbReference type="InterPro" id="IPR050091">
    <property type="entry name" value="PKS_NRPS_Biosynth_Enz"/>
</dbReference>
<evidence type="ECO:0000313" key="9">
    <source>
        <dbReference type="EMBL" id="KAK7709550.1"/>
    </source>
</evidence>
<dbReference type="InterPro" id="IPR001031">
    <property type="entry name" value="Thioesterase"/>
</dbReference>
<evidence type="ECO:0000259" key="8">
    <source>
        <dbReference type="PROSITE" id="PS52019"/>
    </source>
</evidence>
<dbReference type="InterPro" id="IPR020841">
    <property type="entry name" value="PKS_Beta-ketoAc_synthase_dom"/>
</dbReference>
<evidence type="ECO:0000313" key="10">
    <source>
        <dbReference type="Proteomes" id="UP001430848"/>
    </source>
</evidence>
<evidence type="ECO:0000256" key="2">
    <source>
        <dbReference type="ARBA" id="ARBA00022553"/>
    </source>
</evidence>
<dbReference type="EMBL" id="JAKNSF020000168">
    <property type="protein sequence ID" value="KAK7709550.1"/>
    <property type="molecule type" value="Genomic_DNA"/>
</dbReference>
<dbReference type="Pfam" id="PF02801">
    <property type="entry name" value="Ketoacyl-synt_C"/>
    <property type="match status" value="1"/>
</dbReference>
<dbReference type="Proteomes" id="UP001430848">
    <property type="component" value="Unassembled WGS sequence"/>
</dbReference>
<dbReference type="InterPro" id="IPR014031">
    <property type="entry name" value="Ketoacyl_synth_C"/>
</dbReference>
<evidence type="ECO:0000259" key="7">
    <source>
        <dbReference type="PROSITE" id="PS52004"/>
    </source>
</evidence>
<name>A0ABR1NP56_DIAER</name>
<dbReference type="SUPFAM" id="SSF53474">
    <property type="entry name" value="alpha/beta-Hydrolases"/>
    <property type="match status" value="1"/>
</dbReference>
<protein>
    <submittedName>
        <fullName evidence="9">Type I Iterative PKS</fullName>
    </submittedName>
</protein>
<evidence type="ECO:0000256" key="1">
    <source>
        <dbReference type="ARBA" id="ARBA00022450"/>
    </source>
</evidence>
<feature type="compositionally biased region" description="Polar residues" evidence="5">
    <location>
        <begin position="1682"/>
        <end position="1700"/>
    </location>
</feature>
<dbReference type="PANTHER" id="PTHR43775">
    <property type="entry name" value="FATTY ACID SYNTHASE"/>
    <property type="match status" value="1"/>
</dbReference>
<accession>A0ABR1NP56</accession>
<keyword evidence="10" id="KW-1185">Reference proteome</keyword>
<dbReference type="Gene3D" id="3.40.47.10">
    <property type="match status" value="1"/>
</dbReference>
<feature type="compositionally biased region" description="Polar residues" evidence="5">
    <location>
        <begin position="891"/>
        <end position="903"/>
    </location>
</feature>
<dbReference type="Pfam" id="PF22621">
    <property type="entry name" value="CurL-like_PKS_C"/>
    <property type="match status" value="1"/>
</dbReference>